<feature type="non-terminal residue" evidence="1">
    <location>
        <position position="34"/>
    </location>
</feature>
<dbReference type="GO" id="GO:0004386">
    <property type="term" value="F:helicase activity"/>
    <property type="evidence" value="ECO:0007669"/>
    <property type="project" value="UniProtKB-KW"/>
</dbReference>
<comment type="caution">
    <text evidence="1">The sequence shown here is derived from an EMBL/GenBank/DDBJ whole genome shotgun (WGS) entry which is preliminary data.</text>
</comment>
<sequence>IRSHPELMSPSAVAKRGDEEQLLVQLNHFTQSGG</sequence>
<protein>
    <submittedName>
        <fullName evidence="1">Helicase/SNF2 family domain-containing protein</fullName>
    </submittedName>
</protein>
<organism evidence="1 2">
    <name type="scientific">Pseudomonas syringae pv. japonica str. M301072</name>
    <dbReference type="NCBI Taxonomy" id="629262"/>
    <lineage>
        <taxon>Bacteria</taxon>
        <taxon>Pseudomonadati</taxon>
        <taxon>Pseudomonadota</taxon>
        <taxon>Gammaproteobacteria</taxon>
        <taxon>Pseudomonadales</taxon>
        <taxon>Pseudomonadaceae</taxon>
        <taxon>Pseudomonas</taxon>
        <taxon>Pseudomonas syringae</taxon>
    </lineage>
</organism>
<keyword evidence="1" id="KW-0347">Helicase</keyword>
<proteinExistence type="predicted"/>
<keyword evidence="1" id="KW-0067">ATP-binding</keyword>
<evidence type="ECO:0000313" key="1">
    <source>
        <dbReference type="EMBL" id="EGH36156.1"/>
    </source>
</evidence>
<dbReference type="Proteomes" id="UP000004471">
    <property type="component" value="Unassembled WGS sequence"/>
</dbReference>
<dbReference type="HOGENOM" id="CLU_3378937_0_0_6"/>
<name>F3G114_PSESX</name>
<evidence type="ECO:0000313" key="2">
    <source>
        <dbReference type="Proteomes" id="UP000004471"/>
    </source>
</evidence>
<dbReference type="AlphaFoldDB" id="F3G114"/>
<accession>F3G114</accession>
<reference evidence="1 2" key="1">
    <citation type="journal article" date="2011" name="PLoS Pathog.">
        <title>Dynamic evolution of pathogenicity revealed by sequencing and comparative genomics of 19 Pseudomonas syringae isolates.</title>
        <authorList>
            <person name="Baltrus D.A."/>
            <person name="Nishimura M.T."/>
            <person name="Romanchuk A."/>
            <person name="Chang J.H."/>
            <person name="Mukhtar M.S."/>
            <person name="Cherkis K."/>
            <person name="Roach J."/>
            <person name="Grant S.R."/>
            <person name="Jones C.D."/>
            <person name="Dangl J.L."/>
        </authorList>
    </citation>
    <scope>NUCLEOTIDE SEQUENCE [LARGE SCALE GENOMIC DNA]</scope>
    <source>
        <strain evidence="2">M301072PT</strain>
    </source>
</reference>
<dbReference type="EMBL" id="AEAH01004502">
    <property type="protein sequence ID" value="EGH36156.1"/>
    <property type="molecule type" value="Genomic_DNA"/>
</dbReference>
<gene>
    <name evidence="1" type="ORF">PSYJA_46666</name>
</gene>
<keyword evidence="1" id="KW-0378">Hydrolase</keyword>
<keyword evidence="1" id="KW-0547">Nucleotide-binding</keyword>
<feature type="non-terminal residue" evidence="1">
    <location>
        <position position="1"/>
    </location>
</feature>